<evidence type="ECO:0000259" key="13">
    <source>
        <dbReference type="Pfam" id="PF08392"/>
    </source>
</evidence>
<keyword evidence="16" id="KW-1185">Reference proteome</keyword>
<keyword evidence="8 10" id="KW-0012">Acyltransferase</keyword>
<feature type="domain" description="Beta-ketoacyl-[acyl-carrier-protein] synthase III C-terminal" evidence="14">
    <location>
        <begin position="409"/>
        <end position="488"/>
    </location>
</feature>
<evidence type="ECO:0000256" key="4">
    <source>
        <dbReference type="ARBA" id="ARBA00022679"/>
    </source>
</evidence>
<dbReference type="GO" id="GO:0009922">
    <property type="term" value="F:fatty acid elongase activity"/>
    <property type="evidence" value="ECO:0007669"/>
    <property type="project" value="UniProtKB-EC"/>
</dbReference>
<protein>
    <recommendedName>
        <fullName evidence="10">3-ketoacyl-CoA synthase</fullName>
        <ecNumber evidence="10">2.3.1.-</ecNumber>
    </recommendedName>
</protein>
<feature type="active site" evidence="11">
    <location>
        <position position="410"/>
    </location>
</feature>
<evidence type="ECO:0000256" key="10">
    <source>
        <dbReference type="PIRNR" id="PIRNR036417"/>
    </source>
</evidence>
<dbReference type="Pfam" id="PF08392">
    <property type="entry name" value="FAE1_CUT1_RppA"/>
    <property type="match status" value="1"/>
</dbReference>
<comment type="similarity">
    <text evidence="3 10">Belongs to the thiolase-like superfamily. Chalcone/stilbene synthases family.</text>
</comment>
<keyword evidence="6 12" id="KW-1133">Transmembrane helix</keyword>
<dbReference type="Pfam" id="PF08541">
    <property type="entry name" value="ACP_syn_III_C"/>
    <property type="match status" value="1"/>
</dbReference>
<keyword evidence="5 12" id="KW-0812">Transmembrane</keyword>
<feature type="transmembrane region" description="Helical" evidence="12">
    <location>
        <begin position="86"/>
        <end position="105"/>
    </location>
</feature>
<evidence type="ECO:0000256" key="3">
    <source>
        <dbReference type="ARBA" id="ARBA00005531"/>
    </source>
</evidence>
<evidence type="ECO:0000256" key="6">
    <source>
        <dbReference type="ARBA" id="ARBA00022989"/>
    </source>
</evidence>
<evidence type="ECO:0000256" key="2">
    <source>
        <dbReference type="ARBA" id="ARBA00005194"/>
    </source>
</evidence>
<comment type="pathway">
    <text evidence="2 10">Lipid metabolism; fatty acid biosynthesis.</text>
</comment>
<comment type="caution">
    <text evidence="15">The sequence shown here is derived from an EMBL/GenBank/DDBJ whole genome shotgun (WGS) entry which is preliminary data.</text>
</comment>
<dbReference type="GO" id="GO:0006633">
    <property type="term" value="P:fatty acid biosynthetic process"/>
    <property type="evidence" value="ECO:0007669"/>
    <property type="project" value="InterPro"/>
</dbReference>
<dbReference type="Proteomes" id="UP001163823">
    <property type="component" value="Chromosome 6"/>
</dbReference>
<evidence type="ECO:0000256" key="7">
    <source>
        <dbReference type="ARBA" id="ARBA00023136"/>
    </source>
</evidence>
<evidence type="ECO:0000256" key="9">
    <source>
        <dbReference type="ARBA" id="ARBA00047375"/>
    </source>
</evidence>
<dbReference type="InterPro" id="IPR013747">
    <property type="entry name" value="ACP_syn_III_C"/>
</dbReference>
<evidence type="ECO:0000313" key="15">
    <source>
        <dbReference type="EMBL" id="KAJ7966756.1"/>
    </source>
</evidence>
<sequence>MDQDGATPIATGGGGSVGVQIQHSRRVLPDFLQSVNLKYVKLGYHYLISNLFTLCFIPLIVVTLVEVSQMDLNDLRHLWLHLQYNLFSIVICSAFLVFGMTVYTVTCPRPVYLVDYFCYRPPDHFKAPYDSFMKHSRLTGDFDDSSLEFQRKILTRSGLGEETYVPAAMHEIPPRPTMVAAREEAEQVMFGALDKLFCNTNVNPKDIGILVVNCSLFNPTPSLSAMIVNKYKFRGNIKSFNLGGMGCSAGVIAVDLVKDLLQVHRNTYAVVVSTENITQNWYFGNKKSMLIPNCLFRVGCSALLLSNKSAERKRAKYRLIHVVRTHRGADDKAFSCVYQEQDDAGKTGVSLSKDLMAIAGGALKTNITTLGPLVLPISEQLLFFATLLVKKLFNANMKPYIPDFKLAFDHICIHAGGRAVVDELEKNLQLLPLHVEASRMTLHRFGNTSSSSIWYELAYTEAKRRIRKGNRVWQIAFGSGFKCNSAVWVALRNVKPSPNGPWEDCIDMYPVKVVS</sequence>
<dbReference type="InterPro" id="IPR013601">
    <property type="entry name" value="FAE1_typ3_polyketide_synth"/>
</dbReference>
<feature type="active site" evidence="11">
    <location>
        <position position="447"/>
    </location>
</feature>
<evidence type="ECO:0000259" key="14">
    <source>
        <dbReference type="Pfam" id="PF08541"/>
    </source>
</evidence>
<dbReference type="Gene3D" id="3.40.47.10">
    <property type="match status" value="1"/>
</dbReference>
<reference evidence="15" key="1">
    <citation type="journal article" date="2023" name="Science">
        <title>Elucidation of the pathway for biosynthesis of saponin adjuvants from the soapbark tree.</title>
        <authorList>
            <person name="Reed J."/>
            <person name="Orme A."/>
            <person name="El-Demerdash A."/>
            <person name="Owen C."/>
            <person name="Martin L.B.B."/>
            <person name="Misra R.C."/>
            <person name="Kikuchi S."/>
            <person name="Rejzek M."/>
            <person name="Martin A.C."/>
            <person name="Harkess A."/>
            <person name="Leebens-Mack J."/>
            <person name="Louveau T."/>
            <person name="Stephenson M.J."/>
            <person name="Osbourn A."/>
        </authorList>
    </citation>
    <scope>NUCLEOTIDE SEQUENCE</scope>
    <source>
        <strain evidence="15">S10</strain>
    </source>
</reference>
<evidence type="ECO:0000256" key="1">
    <source>
        <dbReference type="ARBA" id="ARBA00004370"/>
    </source>
</evidence>
<evidence type="ECO:0000256" key="12">
    <source>
        <dbReference type="SAM" id="Phobius"/>
    </source>
</evidence>
<keyword evidence="7 12" id="KW-0472">Membrane</keyword>
<evidence type="ECO:0000256" key="5">
    <source>
        <dbReference type="ARBA" id="ARBA00022692"/>
    </source>
</evidence>
<dbReference type="AlphaFoldDB" id="A0AAD7LYM8"/>
<evidence type="ECO:0000256" key="8">
    <source>
        <dbReference type="ARBA" id="ARBA00023315"/>
    </source>
</evidence>
<feature type="active site" evidence="11">
    <location>
        <position position="414"/>
    </location>
</feature>
<feature type="active site" evidence="11">
    <location>
        <position position="326"/>
    </location>
</feature>
<dbReference type="EMBL" id="JARAOO010000006">
    <property type="protein sequence ID" value="KAJ7966756.1"/>
    <property type="molecule type" value="Genomic_DNA"/>
</dbReference>
<feature type="domain" description="FAE" evidence="13">
    <location>
        <begin position="105"/>
        <end position="392"/>
    </location>
</feature>
<comment type="subcellular location">
    <subcellularLocation>
        <location evidence="1">Membrane</location>
    </subcellularLocation>
</comment>
<keyword evidence="4 10" id="KW-0808">Transferase</keyword>
<gene>
    <name evidence="15" type="ORF">O6P43_016176</name>
</gene>
<organism evidence="15 16">
    <name type="scientific">Quillaja saponaria</name>
    <name type="common">Soap bark tree</name>
    <dbReference type="NCBI Taxonomy" id="32244"/>
    <lineage>
        <taxon>Eukaryota</taxon>
        <taxon>Viridiplantae</taxon>
        <taxon>Streptophyta</taxon>
        <taxon>Embryophyta</taxon>
        <taxon>Tracheophyta</taxon>
        <taxon>Spermatophyta</taxon>
        <taxon>Magnoliopsida</taxon>
        <taxon>eudicotyledons</taxon>
        <taxon>Gunneridae</taxon>
        <taxon>Pentapetalae</taxon>
        <taxon>rosids</taxon>
        <taxon>fabids</taxon>
        <taxon>Fabales</taxon>
        <taxon>Quillajaceae</taxon>
        <taxon>Quillaja</taxon>
    </lineage>
</organism>
<dbReference type="GO" id="GO:0016020">
    <property type="term" value="C:membrane"/>
    <property type="evidence" value="ECO:0007669"/>
    <property type="project" value="UniProtKB-SubCell"/>
</dbReference>
<evidence type="ECO:0000313" key="16">
    <source>
        <dbReference type="Proteomes" id="UP001163823"/>
    </source>
</evidence>
<dbReference type="PIRSF" id="PIRSF036417">
    <property type="entry name" value="3-ktacl-CoA_syn"/>
    <property type="match status" value="1"/>
</dbReference>
<dbReference type="InterPro" id="IPR012392">
    <property type="entry name" value="3-ktacl-CoA_syn"/>
</dbReference>
<proteinExistence type="inferred from homology"/>
<evidence type="ECO:0000256" key="11">
    <source>
        <dbReference type="PIRSR" id="PIRSR036417-1"/>
    </source>
</evidence>
<dbReference type="FunFam" id="3.40.47.10:FF:000028">
    <property type="entry name" value="3-ketoacyl-CoA synthase"/>
    <property type="match status" value="1"/>
</dbReference>
<feature type="active site" evidence="11">
    <location>
        <position position="443"/>
    </location>
</feature>
<dbReference type="SUPFAM" id="SSF53901">
    <property type="entry name" value="Thiolase-like"/>
    <property type="match status" value="2"/>
</dbReference>
<dbReference type="InterPro" id="IPR016039">
    <property type="entry name" value="Thiolase-like"/>
</dbReference>
<dbReference type="KEGG" id="qsa:O6P43_016176"/>
<accession>A0AAD7LYM8</accession>
<name>A0AAD7LYM8_QUISA</name>
<dbReference type="PANTHER" id="PTHR31561">
    <property type="entry name" value="3-KETOACYL-COA SYNTHASE"/>
    <property type="match status" value="1"/>
</dbReference>
<feature type="transmembrane region" description="Helical" evidence="12">
    <location>
        <begin position="44"/>
        <end position="65"/>
    </location>
</feature>
<dbReference type="EC" id="2.3.1.-" evidence="10"/>
<feature type="active site" evidence="11">
    <location>
        <position position="247"/>
    </location>
</feature>
<comment type="catalytic activity">
    <reaction evidence="9">
        <text>a very-long-chain acyl-CoA + malonyl-CoA + H(+) = a very-long-chain 3-oxoacyl-CoA + CO2 + CoA</text>
        <dbReference type="Rhea" id="RHEA:32727"/>
        <dbReference type="ChEBI" id="CHEBI:15378"/>
        <dbReference type="ChEBI" id="CHEBI:16526"/>
        <dbReference type="ChEBI" id="CHEBI:57287"/>
        <dbReference type="ChEBI" id="CHEBI:57384"/>
        <dbReference type="ChEBI" id="CHEBI:90725"/>
        <dbReference type="ChEBI" id="CHEBI:90736"/>
        <dbReference type="EC" id="2.3.1.199"/>
    </reaction>
</comment>
<dbReference type="CDD" id="cd00831">
    <property type="entry name" value="CHS_like"/>
    <property type="match status" value="1"/>
</dbReference>